<dbReference type="InterPro" id="IPR039247">
    <property type="entry name" value="KhpB"/>
</dbReference>
<dbReference type="CDD" id="cd02644">
    <property type="entry name" value="R3H_jag"/>
    <property type="match status" value="1"/>
</dbReference>
<feature type="domain" description="R3H" evidence="1">
    <location>
        <begin position="92"/>
        <end position="157"/>
    </location>
</feature>
<dbReference type="InterPro" id="IPR034079">
    <property type="entry name" value="R3H_KhpB"/>
</dbReference>
<dbReference type="InterPro" id="IPR036867">
    <property type="entry name" value="R3H_dom_sf"/>
</dbReference>
<dbReference type="RefSeq" id="WP_054464956.1">
    <property type="nucleotide sequence ID" value="NZ_CP159837.1"/>
</dbReference>
<dbReference type="SUPFAM" id="SSF82708">
    <property type="entry name" value="R3H domain"/>
    <property type="match status" value="1"/>
</dbReference>
<sequence>MSDRPIDRGQQWLKQLLTLAACPTEVHAEEKPDCYWLTIDHTNLTPEQIDILIGAKGSVLDSIQYLANTILNLGQTPDQQAAYTIELNNYRSHRQAELEAIALNAVAHVRETGEEFEIKSLSSAERRQLHNLLKEYDDLETYSRGQEPDRRLVVYRR</sequence>
<dbReference type="EMBL" id="CP159837">
    <property type="protein sequence ID" value="XCM39903.1"/>
    <property type="molecule type" value="Genomic_DNA"/>
</dbReference>
<dbReference type="InterPro" id="IPR015946">
    <property type="entry name" value="KH_dom-like_a/b"/>
</dbReference>
<dbReference type="Pfam" id="PF01424">
    <property type="entry name" value="R3H"/>
    <property type="match status" value="1"/>
</dbReference>
<accession>A0AAU8JKS9</accession>
<evidence type="ECO:0000259" key="1">
    <source>
        <dbReference type="PROSITE" id="PS51061"/>
    </source>
</evidence>
<dbReference type="SMART" id="SM00393">
    <property type="entry name" value="R3H"/>
    <property type="match status" value="1"/>
</dbReference>
<protein>
    <submittedName>
        <fullName evidence="2">R3H domain-containing nucleic acid-binding protein</fullName>
    </submittedName>
</protein>
<dbReference type="AlphaFoldDB" id="A0AAU8JKS9"/>
<name>A0AAU8JKS9_9CYAN</name>
<proteinExistence type="predicted"/>
<dbReference type="Gene3D" id="3.30.300.20">
    <property type="match status" value="1"/>
</dbReference>
<dbReference type="PROSITE" id="PS51061">
    <property type="entry name" value="R3H"/>
    <property type="match status" value="1"/>
</dbReference>
<dbReference type="Gene3D" id="3.30.1370.50">
    <property type="entry name" value="R3H-like domain"/>
    <property type="match status" value="1"/>
</dbReference>
<reference evidence="2" key="1">
    <citation type="submission" date="2024-07" db="EMBL/GenBank/DDBJ databases">
        <authorList>
            <person name="Kim Y.J."/>
            <person name="Jeong J.Y."/>
        </authorList>
    </citation>
    <scope>NUCLEOTIDE SEQUENCE</scope>
    <source>
        <strain evidence="2">GIHE-MW2</strain>
    </source>
</reference>
<evidence type="ECO:0000313" key="2">
    <source>
        <dbReference type="EMBL" id="XCM39903.1"/>
    </source>
</evidence>
<dbReference type="GO" id="GO:0003723">
    <property type="term" value="F:RNA binding"/>
    <property type="evidence" value="ECO:0007669"/>
    <property type="project" value="InterPro"/>
</dbReference>
<organism evidence="2">
    <name type="scientific">Planktothricoides raciborskii GIHE-MW2</name>
    <dbReference type="NCBI Taxonomy" id="2792601"/>
    <lineage>
        <taxon>Bacteria</taxon>
        <taxon>Bacillati</taxon>
        <taxon>Cyanobacteriota</taxon>
        <taxon>Cyanophyceae</taxon>
        <taxon>Oscillatoriophycideae</taxon>
        <taxon>Oscillatoriales</taxon>
        <taxon>Oscillatoriaceae</taxon>
        <taxon>Planktothricoides</taxon>
    </lineage>
</organism>
<dbReference type="PANTHER" id="PTHR35800:SF1">
    <property type="entry name" value="RNA-BINDING PROTEIN KHPB"/>
    <property type="match status" value="1"/>
</dbReference>
<dbReference type="PANTHER" id="PTHR35800">
    <property type="entry name" value="PROTEIN JAG"/>
    <property type="match status" value="1"/>
</dbReference>
<dbReference type="InterPro" id="IPR001374">
    <property type="entry name" value="R3H_dom"/>
</dbReference>
<gene>
    <name evidence="2" type="ORF">ABWT76_002866</name>
</gene>